<comment type="caution">
    <text evidence="3">The sequence shown here is derived from an EMBL/GenBank/DDBJ whole genome shotgun (WGS) entry which is preliminary data.</text>
</comment>
<organism evidence="3 4">
    <name type="scientific">Thermonema lapsum</name>
    <dbReference type="NCBI Taxonomy" id="28195"/>
    <lineage>
        <taxon>Bacteria</taxon>
        <taxon>Pseudomonadati</taxon>
        <taxon>Bacteroidota</taxon>
        <taxon>Cytophagia</taxon>
        <taxon>Cytophagales</taxon>
        <taxon>Thermonemataceae</taxon>
        <taxon>Thermonema</taxon>
    </lineage>
</organism>
<protein>
    <recommendedName>
        <fullName evidence="2">CAAX prenyl protease 2/Lysostaphin resistance protein A-like domain-containing protein</fullName>
    </recommendedName>
</protein>
<dbReference type="GO" id="GO:0080120">
    <property type="term" value="P:CAAX-box protein maturation"/>
    <property type="evidence" value="ECO:0007669"/>
    <property type="project" value="UniProtKB-ARBA"/>
</dbReference>
<dbReference type="PROSITE" id="PS51257">
    <property type="entry name" value="PROKAR_LIPOPROTEIN"/>
    <property type="match status" value="1"/>
</dbReference>
<dbReference type="GO" id="GO:0004175">
    <property type="term" value="F:endopeptidase activity"/>
    <property type="evidence" value="ECO:0007669"/>
    <property type="project" value="UniProtKB-ARBA"/>
</dbReference>
<dbReference type="InterPro" id="IPR052710">
    <property type="entry name" value="CAAX_protease"/>
</dbReference>
<dbReference type="PANTHER" id="PTHR36435:SF1">
    <property type="entry name" value="CAAX AMINO TERMINAL PROTEASE FAMILY PROTEIN"/>
    <property type="match status" value="1"/>
</dbReference>
<feature type="transmembrane region" description="Helical" evidence="1">
    <location>
        <begin position="150"/>
        <end position="179"/>
    </location>
</feature>
<dbReference type="RefSeq" id="WP_166918785.1">
    <property type="nucleotide sequence ID" value="NZ_JAASRN010000001.1"/>
</dbReference>
<keyword evidence="1" id="KW-0812">Transmembrane</keyword>
<dbReference type="Proteomes" id="UP000537126">
    <property type="component" value="Unassembled WGS sequence"/>
</dbReference>
<evidence type="ECO:0000313" key="4">
    <source>
        <dbReference type="Proteomes" id="UP000537126"/>
    </source>
</evidence>
<evidence type="ECO:0000256" key="1">
    <source>
        <dbReference type="SAM" id="Phobius"/>
    </source>
</evidence>
<dbReference type="Pfam" id="PF02517">
    <property type="entry name" value="Rce1-like"/>
    <property type="match status" value="1"/>
</dbReference>
<feature type="transmembrane region" description="Helical" evidence="1">
    <location>
        <begin position="234"/>
        <end position="259"/>
    </location>
</feature>
<feature type="transmembrane region" description="Helical" evidence="1">
    <location>
        <begin position="69"/>
        <end position="91"/>
    </location>
</feature>
<evidence type="ECO:0000259" key="2">
    <source>
        <dbReference type="Pfam" id="PF02517"/>
    </source>
</evidence>
<reference evidence="3 4" key="1">
    <citation type="submission" date="2020-03" db="EMBL/GenBank/DDBJ databases">
        <title>Genomic Encyclopedia of Type Strains, Phase IV (KMG-IV): sequencing the most valuable type-strain genomes for metagenomic binning, comparative biology and taxonomic classification.</title>
        <authorList>
            <person name="Goeker M."/>
        </authorList>
    </citation>
    <scope>NUCLEOTIDE SEQUENCE [LARGE SCALE GENOMIC DNA]</scope>
    <source>
        <strain evidence="3 4">DSM 5718</strain>
    </source>
</reference>
<dbReference type="InterPro" id="IPR003675">
    <property type="entry name" value="Rce1/LyrA-like_dom"/>
</dbReference>
<keyword evidence="4" id="KW-1185">Reference proteome</keyword>
<dbReference type="PANTHER" id="PTHR36435">
    <property type="entry name" value="SLR1288 PROTEIN"/>
    <property type="match status" value="1"/>
</dbReference>
<feature type="domain" description="CAAX prenyl protease 2/Lysostaphin resistance protein A-like" evidence="2">
    <location>
        <begin position="166"/>
        <end position="253"/>
    </location>
</feature>
<proteinExistence type="predicted"/>
<feature type="transmembrane region" description="Helical" evidence="1">
    <location>
        <begin position="279"/>
        <end position="297"/>
    </location>
</feature>
<keyword evidence="1" id="KW-0472">Membrane</keyword>
<feature type="transmembrane region" description="Helical" evidence="1">
    <location>
        <begin position="111"/>
        <end position="130"/>
    </location>
</feature>
<dbReference type="AlphaFoldDB" id="A0A846MPN2"/>
<keyword evidence="1" id="KW-1133">Transmembrane helix</keyword>
<gene>
    <name evidence="3" type="ORF">FHS56_001044</name>
</gene>
<feature type="transmembrane region" description="Helical" evidence="1">
    <location>
        <begin position="202"/>
        <end position="222"/>
    </location>
</feature>
<dbReference type="EMBL" id="JAASRN010000001">
    <property type="protein sequence ID" value="NIK73558.1"/>
    <property type="molecule type" value="Genomic_DNA"/>
</dbReference>
<sequence length="314" mass="35346">MQLAERLPFRTAPWQGLLSLALLVLACMFLAQFIGLFLLKWLYGVSLEEVEQMAAAPLRWKDNYKVRSVLLLLQIITAAGGFFGGTLLYWYGVEGLRWKQWCSSGAVNQGIHWALVALLLIVLLPFVSFLEYWNHQLPAGGWVLQKEQELAALTSLLVGFEGFGQALMGILAIVLLPAIGEELLFRGVLQNRLLAWTRNPHMAIWTAALVFSLVHFQFLGLLPRWILGALLGYIYYWSGNLLLAMWGHLVNNGVALLLIRFQQRFFPELTPGATQSVHWGVVLLSLIAAAVTLYWFVSVTLPLREKNNSHPSDF</sequence>
<feature type="transmembrane region" description="Helical" evidence="1">
    <location>
        <begin position="20"/>
        <end position="43"/>
    </location>
</feature>
<evidence type="ECO:0000313" key="3">
    <source>
        <dbReference type="EMBL" id="NIK73558.1"/>
    </source>
</evidence>
<accession>A0A846MPN2</accession>
<name>A0A846MPN2_9BACT</name>